<accession>A0AA96WLP5</accession>
<gene>
    <name evidence="1" type="ORF">HJG54_33895</name>
</gene>
<organism evidence="1">
    <name type="scientific">Leptolyngbya sp. NK1-12</name>
    <dbReference type="NCBI Taxonomy" id="2547451"/>
    <lineage>
        <taxon>Bacteria</taxon>
        <taxon>Bacillati</taxon>
        <taxon>Cyanobacteriota</taxon>
        <taxon>Cyanophyceae</taxon>
        <taxon>Leptolyngbyales</taxon>
        <taxon>Leptolyngbyaceae</taxon>
        <taxon>Leptolyngbya group</taxon>
        <taxon>Leptolyngbya</taxon>
    </lineage>
</organism>
<dbReference type="AlphaFoldDB" id="A0AA96WLP5"/>
<reference evidence="1" key="1">
    <citation type="submission" date="2020-05" db="EMBL/GenBank/DDBJ databases">
        <authorList>
            <person name="Zhu T."/>
            <person name="Keshari N."/>
            <person name="Lu X."/>
        </authorList>
    </citation>
    <scope>NUCLEOTIDE SEQUENCE</scope>
    <source>
        <strain evidence="1">NK1-12</strain>
    </source>
</reference>
<sequence length="55" mass="6100">MTQNLHQNNLSPYLVAIATTLKTQMGINDAPYFKGMSDGALMGWIMETIRQALSI</sequence>
<protein>
    <submittedName>
        <fullName evidence="1">Uncharacterized protein</fullName>
    </submittedName>
</protein>
<dbReference type="RefSeq" id="WP_316436321.1">
    <property type="nucleotide sequence ID" value="NZ_CP053587.1"/>
</dbReference>
<name>A0AA96WLP5_9CYAN</name>
<dbReference type="EMBL" id="CP053587">
    <property type="protein sequence ID" value="WNZ27823.1"/>
    <property type="molecule type" value="Genomic_DNA"/>
</dbReference>
<proteinExistence type="predicted"/>
<evidence type="ECO:0000313" key="1">
    <source>
        <dbReference type="EMBL" id="WNZ27823.1"/>
    </source>
</evidence>